<accession>A0A7X8TK63</accession>
<dbReference type="PRINTS" id="PR01506">
    <property type="entry name" value="TATBPROTEIN"/>
</dbReference>
<feature type="compositionally biased region" description="Polar residues" evidence="8">
    <location>
        <begin position="157"/>
        <end position="167"/>
    </location>
</feature>
<feature type="compositionally biased region" description="Low complexity" evidence="8">
    <location>
        <begin position="111"/>
        <end position="133"/>
    </location>
</feature>
<evidence type="ECO:0000256" key="6">
    <source>
        <dbReference type="ARBA" id="ARBA00023010"/>
    </source>
</evidence>
<protein>
    <recommendedName>
        <fullName evidence="11">Sec-independent protein translocase protein TatB</fullName>
    </recommendedName>
</protein>
<keyword evidence="6" id="KW-0811">Translocation</keyword>
<feature type="region of interest" description="Disordered" evidence="8">
    <location>
        <begin position="111"/>
        <end position="167"/>
    </location>
</feature>
<dbReference type="RefSeq" id="WP_168887053.1">
    <property type="nucleotide sequence ID" value="NZ_JABAHY010000004.1"/>
</dbReference>
<keyword evidence="3" id="KW-0812">Transmembrane</keyword>
<dbReference type="AlphaFoldDB" id="A0A7X8TK63"/>
<dbReference type="Proteomes" id="UP000523139">
    <property type="component" value="Unassembled WGS sequence"/>
</dbReference>
<sequence>MPGINFYEFFILLGLALVLLGPERLPQYAQALARWVRKARVWADDAKVRFKEETGTDFDEVDWQKYDPRQYDPRRIIREALADEYNEVRSTAKDVQKSVDPRELFAGTGAKKSGALAAGVAGSAATTAASSEDGAAEGDAETSEAEAAELDVDPLENNPTPYDTEAT</sequence>
<organism evidence="9 10">
    <name type="scientific">Nesterenkonia sedimenti</name>
    <dbReference type="NCBI Taxonomy" id="1463632"/>
    <lineage>
        <taxon>Bacteria</taxon>
        <taxon>Bacillati</taxon>
        <taxon>Actinomycetota</taxon>
        <taxon>Actinomycetes</taxon>
        <taxon>Micrococcales</taxon>
        <taxon>Micrococcaceae</taxon>
        <taxon>Nesterenkonia</taxon>
    </lineage>
</organism>
<keyword evidence="2" id="KW-0813">Transport</keyword>
<evidence type="ECO:0000256" key="3">
    <source>
        <dbReference type="ARBA" id="ARBA00022692"/>
    </source>
</evidence>
<evidence type="ECO:0000313" key="10">
    <source>
        <dbReference type="Proteomes" id="UP000523139"/>
    </source>
</evidence>
<dbReference type="Pfam" id="PF02416">
    <property type="entry name" value="TatA_B_E"/>
    <property type="match status" value="1"/>
</dbReference>
<keyword evidence="7" id="KW-0472">Membrane</keyword>
<evidence type="ECO:0000313" key="9">
    <source>
        <dbReference type="EMBL" id="NLS09553.1"/>
    </source>
</evidence>
<evidence type="ECO:0000256" key="4">
    <source>
        <dbReference type="ARBA" id="ARBA00022927"/>
    </source>
</evidence>
<feature type="compositionally biased region" description="Acidic residues" evidence="8">
    <location>
        <begin position="134"/>
        <end position="154"/>
    </location>
</feature>
<comment type="subcellular location">
    <subcellularLocation>
        <location evidence="1">Membrane</location>
        <topology evidence="1">Single-pass membrane protein</topology>
    </subcellularLocation>
</comment>
<gene>
    <name evidence="9" type="ORF">HGQ17_05920</name>
</gene>
<proteinExistence type="predicted"/>
<dbReference type="InterPro" id="IPR003369">
    <property type="entry name" value="TatA/B/E"/>
</dbReference>
<dbReference type="Gene3D" id="1.20.5.3310">
    <property type="match status" value="1"/>
</dbReference>
<keyword evidence="5" id="KW-1133">Transmembrane helix</keyword>
<evidence type="ECO:0000256" key="2">
    <source>
        <dbReference type="ARBA" id="ARBA00022448"/>
    </source>
</evidence>
<evidence type="ECO:0000256" key="5">
    <source>
        <dbReference type="ARBA" id="ARBA00022989"/>
    </source>
</evidence>
<reference evidence="9 10" key="1">
    <citation type="submission" date="2020-04" db="EMBL/GenBank/DDBJ databases">
        <title>Nesterenkonia sp. nov., isolated from marine sediment.</title>
        <authorList>
            <person name="Zhang G."/>
        </authorList>
    </citation>
    <scope>NUCLEOTIDE SEQUENCE [LARGE SCALE GENOMIC DNA]</scope>
    <source>
        <strain evidence="9 10">MY13</strain>
    </source>
</reference>
<evidence type="ECO:0000256" key="8">
    <source>
        <dbReference type="SAM" id="MobiDB-lite"/>
    </source>
</evidence>
<evidence type="ECO:0008006" key="11">
    <source>
        <dbReference type="Google" id="ProtNLM"/>
    </source>
</evidence>
<name>A0A7X8TK63_9MICC</name>
<keyword evidence="4" id="KW-0653">Protein transport</keyword>
<evidence type="ECO:0000256" key="1">
    <source>
        <dbReference type="ARBA" id="ARBA00004167"/>
    </source>
</evidence>
<keyword evidence="10" id="KW-1185">Reference proteome</keyword>
<comment type="caution">
    <text evidence="9">The sequence shown here is derived from an EMBL/GenBank/DDBJ whole genome shotgun (WGS) entry which is preliminary data.</text>
</comment>
<evidence type="ECO:0000256" key="7">
    <source>
        <dbReference type="ARBA" id="ARBA00023136"/>
    </source>
</evidence>
<dbReference type="EMBL" id="JABAHY010000004">
    <property type="protein sequence ID" value="NLS09553.1"/>
    <property type="molecule type" value="Genomic_DNA"/>
</dbReference>